<dbReference type="Proteomes" id="UP000023152">
    <property type="component" value="Unassembled WGS sequence"/>
</dbReference>
<keyword evidence="1" id="KW-0812">Transmembrane</keyword>
<dbReference type="EMBL" id="ASPP01025138">
    <property type="protein sequence ID" value="ETO08335.1"/>
    <property type="molecule type" value="Genomic_DNA"/>
</dbReference>
<accession>X6M5N1</accession>
<evidence type="ECO:0000313" key="2">
    <source>
        <dbReference type="EMBL" id="ETO08335.1"/>
    </source>
</evidence>
<proteinExistence type="predicted"/>
<gene>
    <name evidence="2" type="ORF">RFI_29054</name>
</gene>
<keyword evidence="1" id="KW-1133">Transmembrane helix</keyword>
<sequence>GICYYFRLHKQDREEYTDLIITKRIPFFEDINRGNRETLQIICGSFFLNLTFFNNKQRCCKNSSIERDTIYVVCIFVFLLFLLIYLFKKKNYEYSKKVIIVEYPGTSKILSIQILKNNLTELNHNEFQQRLMSIYLKANLQLTQLQ</sequence>
<evidence type="ECO:0000256" key="1">
    <source>
        <dbReference type="SAM" id="Phobius"/>
    </source>
</evidence>
<organism evidence="2 3">
    <name type="scientific">Reticulomyxa filosa</name>
    <dbReference type="NCBI Taxonomy" id="46433"/>
    <lineage>
        <taxon>Eukaryota</taxon>
        <taxon>Sar</taxon>
        <taxon>Rhizaria</taxon>
        <taxon>Retaria</taxon>
        <taxon>Foraminifera</taxon>
        <taxon>Monothalamids</taxon>
        <taxon>Reticulomyxidae</taxon>
        <taxon>Reticulomyxa</taxon>
    </lineage>
</organism>
<feature type="transmembrane region" description="Helical" evidence="1">
    <location>
        <begin position="69"/>
        <end position="87"/>
    </location>
</feature>
<dbReference type="AlphaFoldDB" id="X6M5N1"/>
<reference evidence="2 3" key="1">
    <citation type="journal article" date="2013" name="Curr. Biol.">
        <title>The Genome of the Foraminiferan Reticulomyxa filosa.</title>
        <authorList>
            <person name="Glockner G."/>
            <person name="Hulsmann N."/>
            <person name="Schleicher M."/>
            <person name="Noegel A.A."/>
            <person name="Eichinger L."/>
            <person name="Gallinger C."/>
            <person name="Pawlowski J."/>
            <person name="Sierra R."/>
            <person name="Euteneuer U."/>
            <person name="Pillet L."/>
            <person name="Moustafa A."/>
            <person name="Platzer M."/>
            <person name="Groth M."/>
            <person name="Szafranski K."/>
            <person name="Schliwa M."/>
        </authorList>
    </citation>
    <scope>NUCLEOTIDE SEQUENCE [LARGE SCALE GENOMIC DNA]</scope>
</reference>
<evidence type="ECO:0008006" key="4">
    <source>
        <dbReference type="Google" id="ProtNLM"/>
    </source>
</evidence>
<name>X6M5N1_RETFI</name>
<evidence type="ECO:0000313" key="3">
    <source>
        <dbReference type="Proteomes" id="UP000023152"/>
    </source>
</evidence>
<protein>
    <recommendedName>
        <fullName evidence="4">Transmembrane protein</fullName>
    </recommendedName>
</protein>
<keyword evidence="3" id="KW-1185">Reference proteome</keyword>
<keyword evidence="1" id="KW-0472">Membrane</keyword>
<feature type="non-terminal residue" evidence="2">
    <location>
        <position position="1"/>
    </location>
</feature>
<comment type="caution">
    <text evidence="2">The sequence shown here is derived from an EMBL/GenBank/DDBJ whole genome shotgun (WGS) entry which is preliminary data.</text>
</comment>